<evidence type="ECO:0000256" key="2">
    <source>
        <dbReference type="PROSITE-ProRule" id="PRU00335"/>
    </source>
</evidence>
<dbReference type="InterPro" id="IPR001647">
    <property type="entry name" value="HTH_TetR"/>
</dbReference>
<name>A0ABW1AH79_9ACTN</name>
<dbReference type="PANTHER" id="PTHR30055">
    <property type="entry name" value="HTH-TYPE TRANSCRIPTIONAL REGULATOR RUTR"/>
    <property type="match status" value="1"/>
</dbReference>
<evidence type="ECO:0000259" key="3">
    <source>
        <dbReference type="PROSITE" id="PS50977"/>
    </source>
</evidence>
<dbReference type="Gene3D" id="1.10.357.10">
    <property type="entry name" value="Tetracycline Repressor, domain 2"/>
    <property type="match status" value="1"/>
</dbReference>
<dbReference type="InterPro" id="IPR036271">
    <property type="entry name" value="Tet_transcr_reg_TetR-rel_C_sf"/>
</dbReference>
<dbReference type="InterPro" id="IPR009057">
    <property type="entry name" value="Homeodomain-like_sf"/>
</dbReference>
<comment type="caution">
    <text evidence="4">The sequence shown here is derived from an EMBL/GenBank/DDBJ whole genome shotgun (WGS) entry which is preliminary data.</text>
</comment>
<dbReference type="InterPro" id="IPR041583">
    <property type="entry name" value="TetR_C_31"/>
</dbReference>
<dbReference type="RefSeq" id="WP_378291376.1">
    <property type="nucleotide sequence ID" value="NZ_JBHSON010000127.1"/>
</dbReference>
<dbReference type="SUPFAM" id="SSF46689">
    <property type="entry name" value="Homeodomain-like"/>
    <property type="match status" value="1"/>
</dbReference>
<organism evidence="4 5">
    <name type="scientific">Actinomadura rugatobispora</name>
    <dbReference type="NCBI Taxonomy" id="1994"/>
    <lineage>
        <taxon>Bacteria</taxon>
        <taxon>Bacillati</taxon>
        <taxon>Actinomycetota</taxon>
        <taxon>Actinomycetes</taxon>
        <taxon>Streptosporangiales</taxon>
        <taxon>Thermomonosporaceae</taxon>
        <taxon>Actinomadura</taxon>
    </lineage>
</organism>
<dbReference type="PROSITE" id="PS50977">
    <property type="entry name" value="HTH_TETR_2"/>
    <property type="match status" value="1"/>
</dbReference>
<dbReference type="EMBL" id="JBHSON010000127">
    <property type="protein sequence ID" value="MFC5753880.1"/>
    <property type="molecule type" value="Genomic_DNA"/>
</dbReference>
<evidence type="ECO:0000313" key="5">
    <source>
        <dbReference type="Proteomes" id="UP001596074"/>
    </source>
</evidence>
<sequence length="191" mass="20862">MGHREDLLMGAKRCLYERGYGRTTARDIVAASKTNLGSIGYHFGSKEALLTTAIIDSFGEWGEELDTVMSALSTDVDPEGDQLERFETACTLLVESFATHRTLWVSAMEAFAQAEHIPEVREQLAAGFEETRRGLVAGIQKLSPNADERTARTIASLVVAMLPGLALQWLLEPEHAPTGADIGEALRVMLD</sequence>
<dbReference type="SUPFAM" id="SSF48498">
    <property type="entry name" value="Tetracyclin repressor-like, C-terminal domain"/>
    <property type="match status" value="1"/>
</dbReference>
<dbReference type="Proteomes" id="UP001596074">
    <property type="component" value="Unassembled WGS sequence"/>
</dbReference>
<dbReference type="Pfam" id="PF17940">
    <property type="entry name" value="TetR_C_31"/>
    <property type="match status" value="1"/>
</dbReference>
<protein>
    <submittedName>
        <fullName evidence="4">TetR/AcrR family transcriptional regulator</fullName>
    </submittedName>
</protein>
<feature type="domain" description="HTH tetR-type" evidence="3">
    <location>
        <begin position="1"/>
        <end position="61"/>
    </location>
</feature>
<dbReference type="InterPro" id="IPR050109">
    <property type="entry name" value="HTH-type_TetR-like_transc_reg"/>
</dbReference>
<gene>
    <name evidence="4" type="ORF">ACFPZN_50395</name>
</gene>
<dbReference type="PRINTS" id="PR00455">
    <property type="entry name" value="HTHTETR"/>
</dbReference>
<reference evidence="5" key="1">
    <citation type="journal article" date="2019" name="Int. J. Syst. Evol. Microbiol.">
        <title>The Global Catalogue of Microorganisms (GCM) 10K type strain sequencing project: providing services to taxonomists for standard genome sequencing and annotation.</title>
        <authorList>
            <consortium name="The Broad Institute Genomics Platform"/>
            <consortium name="The Broad Institute Genome Sequencing Center for Infectious Disease"/>
            <person name="Wu L."/>
            <person name="Ma J."/>
        </authorList>
    </citation>
    <scope>NUCLEOTIDE SEQUENCE [LARGE SCALE GENOMIC DNA]</scope>
    <source>
        <strain evidence="5">KCTC 42087</strain>
    </source>
</reference>
<dbReference type="Pfam" id="PF00440">
    <property type="entry name" value="TetR_N"/>
    <property type="match status" value="1"/>
</dbReference>
<dbReference type="PANTHER" id="PTHR30055:SF219">
    <property type="entry name" value="TRANSCRIPTIONAL REGULATORY PROTEIN"/>
    <property type="match status" value="1"/>
</dbReference>
<feature type="DNA-binding region" description="H-T-H motif" evidence="2">
    <location>
        <begin position="24"/>
        <end position="43"/>
    </location>
</feature>
<evidence type="ECO:0000256" key="1">
    <source>
        <dbReference type="ARBA" id="ARBA00023125"/>
    </source>
</evidence>
<keyword evidence="5" id="KW-1185">Reference proteome</keyword>
<accession>A0ABW1AH79</accession>
<evidence type="ECO:0000313" key="4">
    <source>
        <dbReference type="EMBL" id="MFC5753880.1"/>
    </source>
</evidence>
<proteinExistence type="predicted"/>
<keyword evidence="1 2" id="KW-0238">DNA-binding</keyword>